<dbReference type="GO" id="GO:0042597">
    <property type="term" value="C:periplasmic space"/>
    <property type="evidence" value="ECO:0007669"/>
    <property type="project" value="InterPro"/>
</dbReference>
<protein>
    <recommendedName>
        <fullName evidence="4">Periplasmic heavy metal sensor</fullName>
    </recommendedName>
</protein>
<proteinExistence type="predicted"/>
<gene>
    <name evidence="2" type="ORF">HMPREF9098_1282</name>
</gene>
<evidence type="ECO:0000256" key="1">
    <source>
        <dbReference type="SAM" id="Coils"/>
    </source>
</evidence>
<evidence type="ECO:0008006" key="4">
    <source>
        <dbReference type="Google" id="ProtNLM"/>
    </source>
</evidence>
<dbReference type="PIRSF" id="PIRSF034445">
    <property type="entry name" value="CpxP_Spy"/>
    <property type="match status" value="1"/>
</dbReference>
<dbReference type="AlphaFoldDB" id="F0EZE5"/>
<dbReference type="EMBL" id="AEWV01000021">
    <property type="protein sequence ID" value="EGC17266.1"/>
    <property type="molecule type" value="Genomic_DNA"/>
</dbReference>
<sequence>MMDRQTVLTAGVVALMTGVGVIFAAVSARLYKEPVEPVMCTPATVVQEQPAPARQQGGMPQDVQELNLSDVQKTKIRVIVQRFRPQVTSAREKQRSQYEQRVEKILRKPTFDEEEARSTIAKYRQENAGKKQEYAEHELQLMRQKHAIFQVLTPEQQEQYLHLRSAHAAYDEY</sequence>
<comment type="caution">
    <text evidence="2">The sequence shown here is derived from an EMBL/GenBank/DDBJ whole genome shotgun (WGS) entry which is preliminary data.</text>
</comment>
<organism evidence="2 3">
    <name type="scientific">Kingella denitrificans ATCC 33394</name>
    <dbReference type="NCBI Taxonomy" id="888741"/>
    <lineage>
        <taxon>Bacteria</taxon>
        <taxon>Pseudomonadati</taxon>
        <taxon>Pseudomonadota</taxon>
        <taxon>Betaproteobacteria</taxon>
        <taxon>Neisseriales</taxon>
        <taxon>Neisseriaceae</taxon>
        <taxon>Kingella</taxon>
    </lineage>
</organism>
<accession>F0EZE5</accession>
<keyword evidence="3" id="KW-1185">Reference proteome</keyword>
<dbReference type="Pfam" id="PF07813">
    <property type="entry name" value="LTXXQ"/>
    <property type="match status" value="1"/>
</dbReference>
<name>F0EZE5_9NEIS</name>
<evidence type="ECO:0000313" key="3">
    <source>
        <dbReference type="Proteomes" id="UP000004088"/>
    </source>
</evidence>
<dbReference type="Proteomes" id="UP000004088">
    <property type="component" value="Unassembled WGS sequence"/>
</dbReference>
<dbReference type="Gene3D" id="1.20.120.1490">
    <property type="match status" value="1"/>
</dbReference>
<dbReference type="RefSeq" id="WP_003782832.1">
    <property type="nucleotide sequence ID" value="NZ_GL870929.1"/>
</dbReference>
<reference evidence="2 3" key="1">
    <citation type="submission" date="2011-01" db="EMBL/GenBank/DDBJ databases">
        <authorList>
            <person name="Muzny D."/>
            <person name="Qin X."/>
            <person name="Deng J."/>
            <person name="Jiang H."/>
            <person name="Liu Y."/>
            <person name="Qu J."/>
            <person name="Song X.-Z."/>
            <person name="Zhang L."/>
            <person name="Thornton R."/>
            <person name="Coyle M."/>
            <person name="Francisco L."/>
            <person name="Jackson L."/>
            <person name="Javaid M."/>
            <person name="Korchina V."/>
            <person name="Kovar C."/>
            <person name="Mata R."/>
            <person name="Mathew T."/>
            <person name="Ngo R."/>
            <person name="Nguyen L."/>
            <person name="Nguyen N."/>
            <person name="Okwuonu G."/>
            <person name="Ongeri F."/>
            <person name="Pham C."/>
            <person name="Simmons D."/>
            <person name="Wilczek-Boney K."/>
            <person name="Hale W."/>
            <person name="Jakkamsetti A."/>
            <person name="Pham P."/>
            <person name="Ruth R."/>
            <person name="San Lucas F."/>
            <person name="Warren J."/>
            <person name="Zhang J."/>
            <person name="Zhao Z."/>
            <person name="Zhou C."/>
            <person name="Zhu D."/>
            <person name="Lee S."/>
            <person name="Bess C."/>
            <person name="Blankenburg K."/>
            <person name="Forbes L."/>
            <person name="Fu Q."/>
            <person name="Gubbala S."/>
            <person name="Hirani K."/>
            <person name="Jayaseelan J.C."/>
            <person name="Lara F."/>
            <person name="Munidasa M."/>
            <person name="Palculict T."/>
            <person name="Patil S."/>
            <person name="Pu L.-L."/>
            <person name="Saada N."/>
            <person name="Tang L."/>
            <person name="Weissenberger G."/>
            <person name="Zhu Y."/>
            <person name="Hemphill L."/>
            <person name="Shang Y."/>
            <person name="Youmans B."/>
            <person name="Ayvaz T."/>
            <person name="Ross M."/>
            <person name="Santibanez J."/>
            <person name="Aqrawi P."/>
            <person name="Gross S."/>
            <person name="Joshi V."/>
            <person name="Fowler G."/>
            <person name="Nazareth L."/>
            <person name="Reid J."/>
            <person name="Worley K."/>
            <person name="Petrosino J."/>
            <person name="Highlander S."/>
            <person name="Gibbs R."/>
        </authorList>
    </citation>
    <scope>NUCLEOTIDE SEQUENCE [LARGE SCALE GENOMIC DNA]</scope>
    <source>
        <strain evidence="2 3">ATCC 33394</strain>
    </source>
</reference>
<dbReference type="HOGENOM" id="CLU_1545572_0_0_4"/>
<evidence type="ECO:0000313" key="2">
    <source>
        <dbReference type="EMBL" id="EGC17266.1"/>
    </source>
</evidence>
<feature type="coiled-coil region" evidence="1">
    <location>
        <begin position="113"/>
        <end position="140"/>
    </location>
</feature>
<dbReference type="InterPro" id="IPR012899">
    <property type="entry name" value="LTXXQ"/>
</dbReference>
<keyword evidence="1" id="KW-0175">Coiled coil</keyword>